<dbReference type="EMBL" id="JACJVJ010000002">
    <property type="protein sequence ID" value="MBC2777727.1"/>
    <property type="molecule type" value="Genomic_DNA"/>
</dbReference>
<dbReference type="InterPro" id="IPR050697">
    <property type="entry name" value="Adenylyl/Guanylyl_Cyclase_3/4"/>
</dbReference>
<evidence type="ECO:0000313" key="3">
    <source>
        <dbReference type="Proteomes" id="UP000564378"/>
    </source>
</evidence>
<dbReference type="Proteomes" id="UP000564378">
    <property type="component" value="Unassembled WGS sequence"/>
</dbReference>
<evidence type="ECO:0000259" key="1">
    <source>
        <dbReference type="PROSITE" id="PS50125"/>
    </source>
</evidence>
<proteinExistence type="predicted"/>
<dbReference type="SUPFAM" id="SSF55073">
    <property type="entry name" value="Nucleotide cyclase"/>
    <property type="match status" value="1"/>
</dbReference>
<dbReference type="InterPro" id="IPR029787">
    <property type="entry name" value="Nucleotide_cyclase"/>
</dbReference>
<reference evidence="2 3" key="1">
    <citation type="submission" date="2020-08" db="EMBL/GenBank/DDBJ databases">
        <title>Draft genome sequence of Parasphingopyxis sp. GrpM-11.</title>
        <authorList>
            <person name="Oh J."/>
            <person name="Roh D.-H."/>
        </authorList>
    </citation>
    <scope>NUCLEOTIDE SEQUENCE [LARGE SCALE GENOMIC DNA]</scope>
    <source>
        <strain evidence="2 3">GrpM-11</strain>
    </source>
</reference>
<dbReference type="Pfam" id="PF20308">
    <property type="entry name" value="TPR-S"/>
    <property type="match status" value="1"/>
</dbReference>
<dbReference type="GO" id="GO:0004016">
    <property type="term" value="F:adenylate cyclase activity"/>
    <property type="evidence" value="ECO:0007669"/>
    <property type="project" value="UniProtKB-ARBA"/>
</dbReference>
<name>A0A842HYY6_9SPHN</name>
<dbReference type="Gene3D" id="3.30.70.1230">
    <property type="entry name" value="Nucleotide cyclase"/>
    <property type="match status" value="1"/>
</dbReference>
<evidence type="ECO:0000313" key="2">
    <source>
        <dbReference type="EMBL" id="MBC2777727.1"/>
    </source>
</evidence>
<gene>
    <name evidence="2" type="ORF">H6P80_08840</name>
</gene>
<organism evidence="2 3">
    <name type="scientific">Parasphingopyxis marina</name>
    <dbReference type="NCBI Taxonomy" id="2761622"/>
    <lineage>
        <taxon>Bacteria</taxon>
        <taxon>Pseudomonadati</taxon>
        <taxon>Pseudomonadota</taxon>
        <taxon>Alphaproteobacteria</taxon>
        <taxon>Sphingomonadales</taxon>
        <taxon>Sphingomonadaceae</taxon>
        <taxon>Parasphingopyxis</taxon>
    </lineage>
</organism>
<dbReference type="PROSITE" id="PS50125">
    <property type="entry name" value="GUANYLATE_CYCLASE_2"/>
    <property type="match status" value="1"/>
</dbReference>
<keyword evidence="3" id="KW-1185">Reference proteome</keyword>
<feature type="domain" description="Guanylate cyclase" evidence="1">
    <location>
        <begin position="415"/>
        <end position="535"/>
    </location>
</feature>
<comment type="caution">
    <text evidence="2">The sequence shown here is derived from an EMBL/GenBank/DDBJ whole genome shotgun (WGS) entry which is preliminary data.</text>
</comment>
<dbReference type="GO" id="GO:0035556">
    <property type="term" value="P:intracellular signal transduction"/>
    <property type="evidence" value="ECO:0007669"/>
    <property type="project" value="InterPro"/>
</dbReference>
<dbReference type="GO" id="GO:0009190">
    <property type="term" value="P:cyclic nucleotide biosynthetic process"/>
    <property type="evidence" value="ECO:0007669"/>
    <property type="project" value="InterPro"/>
</dbReference>
<dbReference type="AlphaFoldDB" id="A0A842HYY6"/>
<accession>A0A842HYY6</accession>
<dbReference type="PANTHER" id="PTHR43081:SF1">
    <property type="entry name" value="ADENYLATE CYCLASE, TERMINAL-DIFFERENTIATION SPECIFIC"/>
    <property type="match status" value="1"/>
</dbReference>
<protein>
    <submittedName>
        <fullName evidence="2">Adenylate/guanylate cyclase domain-containing protein</fullName>
    </submittedName>
</protein>
<dbReference type="CDD" id="cd07302">
    <property type="entry name" value="CHD"/>
    <property type="match status" value="1"/>
</dbReference>
<dbReference type="PANTHER" id="PTHR43081">
    <property type="entry name" value="ADENYLATE CYCLASE, TERMINAL-DIFFERENTIATION SPECIFIC-RELATED"/>
    <property type="match status" value="1"/>
</dbReference>
<dbReference type="Pfam" id="PF00211">
    <property type="entry name" value="Guanylate_cyc"/>
    <property type="match status" value="1"/>
</dbReference>
<dbReference type="InterPro" id="IPR001054">
    <property type="entry name" value="A/G_cyclase"/>
</dbReference>
<sequence length="589" mass="64019">MTSPGDPLVLAEDALARGDNLEAYDIAVSAREEGIEAPRLDYVAALALARMDDTEMALDYYERTGLGEIDDDDILALWGRLKKDLAENASGDEQAVLFAEASAAYLELYKTKKSYYTGINAATTALLAGDTENASALAKDILEDPEVAKPKGFYATATAAEANVLLDNDIEARQSIADAIRWSDAGVGSKASTFRQMMLIARIVPDKEAIIAPLLDMLRPSPVLVYTGHMFVENSAAEAALSVQIDEAIKALKPDTAYGALACGSDIMVAEAILKRGLELHLVFPFEIDDFLEQSVLPGGESWMPRFQHCLDRAARVSLATDMKFIGDPNMFSYGSAVAMGLARMRANHLRTDAIQLAIVKPGDAAKAAGTSSDVAFWQNLGHESHVIDPGDINRDLDWPPKIEMPEGVTRVAHSMIFADFAGFSRLSEAVLPVFVNEILGRTGTLLDEFEDEVLYRNSWGDALYAVIASPTDAAEIVLQLQARLSKMPEQLLDCAANCGMRIGVHHGPIYRGFDAVIRKPSFFGTEVTRTARIEPVTPTGEVYATEAFAAILALEQEQRFGTHYVGKVQLAKNYGQLAMYKLSRLPLG</sequence>
<dbReference type="InterPro" id="IPR046880">
    <property type="entry name" value="TPR-S"/>
</dbReference>
<dbReference type="RefSeq" id="WP_185801045.1">
    <property type="nucleotide sequence ID" value="NZ_JACJVJ010000002.1"/>
</dbReference>